<reference evidence="2 3" key="1">
    <citation type="submission" date="2024-02" db="EMBL/GenBank/DDBJ databases">
        <title>Bacteria isolated from the canopy kelp, Nereocystis luetkeana.</title>
        <authorList>
            <person name="Pfister C.A."/>
            <person name="Younker I.T."/>
            <person name="Light S.H."/>
        </authorList>
    </citation>
    <scope>NUCLEOTIDE SEQUENCE [LARGE SCALE GENOMIC DNA]</scope>
    <source>
        <strain evidence="2 3">TI.4.07</strain>
    </source>
</reference>
<sequence>MAANPTFSALPHKAYLLPDAVPMWPPVWWTWLAVAAVILILFGAILLLIIRHKKRAYRREALTALKHADDKVLDKELVVLCHELIRRCLVSENKSTLAALPASQLFNTLDQKNAAKHRFSSLPEDFISGPYRGDITLSAAQREHILSTTRYWIRKHHA</sequence>
<organism evidence="2 3">
    <name type="scientific">Marinomonas arenicola</name>
    <dbReference type="NCBI Taxonomy" id="569601"/>
    <lineage>
        <taxon>Bacteria</taxon>
        <taxon>Pseudomonadati</taxon>
        <taxon>Pseudomonadota</taxon>
        <taxon>Gammaproteobacteria</taxon>
        <taxon>Oceanospirillales</taxon>
        <taxon>Oceanospirillaceae</taxon>
        <taxon>Marinomonas</taxon>
    </lineage>
</organism>
<dbReference type="EMBL" id="JBAKAR010000007">
    <property type="protein sequence ID" value="MEL0613555.1"/>
    <property type="molecule type" value="Genomic_DNA"/>
</dbReference>
<feature type="transmembrane region" description="Helical" evidence="1">
    <location>
        <begin position="28"/>
        <end position="50"/>
    </location>
</feature>
<dbReference type="InterPro" id="IPR025489">
    <property type="entry name" value="DUF4381"/>
</dbReference>
<keyword evidence="1" id="KW-0812">Transmembrane</keyword>
<keyword evidence="1" id="KW-0472">Membrane</keyword>
<evidence type="ECO:0000256" key="1">
    <source>
        <dbReference type="SAM" id="Phobius"/>
    </source>
</evidence>
<keyword evidence="3" id="KW-1185">Reference proteome</keyword>
<comment type="caution">
    <text evidence="2">The sequence shown here is derived from an EMBL/GenBank/DDBJ whole genome shotgun (WGS) entry which is preliminary data.</text>
</comment>
<protein>
    <submittedName>
        <fullName evidence="2">DUF4381 domain-containing protein</fullName>
    </submittedName>
</protein>
<dbReference type="RefSeq" id="WP_341567297.1">
    <property type="nucleotide sequence ID" value="NZ_JBAKAR010000007.1"/>
</dbReference>
<keyword evidence="1" id="KW-1133">Transmembrane helix</keyword>
<proteinExistence type="predicted"/>
<name>A0ABU9G4Z4_9GAMM</name>
<evidence type="ECO:0000313" key="3">
    <source>
        <dbReference type="Proteomes" id="UP001379949"/>
    </source>
</evidence>
<accession>A0ABU9G4Z4</accession>
<gene>
    <name evidence="2" type="ORF">V6242_10390</name>
</gene>
<evidence type="ECO:0000313" key="2">
    <source>
        <dbReference type="EMBL" id="MEL0613555.1"/>
    </source>
</evidence>
<dbReference type="Pfam" id="PF14316">
    <property type="entry name" value="DUF4381"/>
    <property type="match status" value="1"/>
</dbReference>
<dbReference type="Proteomes" id="UP001379949">
    <property type="component" value="Unassembled WGS sequence"/>
</dbReference>